<sequence>MMGPGFDGGFFGGMPPFFMLFFLFVLGFIVFGIVSSAKNYHKNATSPILTQHAKVVTKRTKVSHHHHSTSNDNIHHSSHTHYYATFETDAGQRIELIMSGREYGMLAEGDIGDLTYQGDWFKQFKREII</sequence>
<gene>
    <name evidence="2" type="ORF">OXH55_05415</name>
</gene>
<organism evidence="2 3">
    <name type="scientific">Clostridium ganghwense</name>
    <dbReference type="NCBI Taxonomy" id="312089"/>
    <lineage>
        <taxon>Bacteria</taxon>
        <taxon>Bacillati</taxon>
        <taxon>Bacillota</taxon>
        <taxon>Clostridia</taxon>
        <taxon>Eubacteriales</taxon>
        <taxon>Clostridiaceae</taxon>
        <taxon>Clostridium</taxon>
    </lineage>
</organism>
<evidence type="ECO:0000256" key="1">
    <source>
        <dbReference type="SAM" id="Phobius"/>
    </source>
</evidence>
<keyword evidence="1" id="KW-0472">Membrane</keyword>
<accession>A0ABT4CPY9</accession>
<evidence type="ECO:0000313" key="3">
    <source>
        <dbReference type="Proteomes" id="UP001079657"/>
    </source>
</evidence>
<keyword evidence="1" id="KW-0812">Transmembrane</keyword>
<comment type="caution">
    <text evidence="2">The sequence shown here is derived from an EMBL/GenBank/DDBJ whole genome shotgun (WGS) entry which is preliminary data.</text>
</comment>
<protein>
    <submittedName>
        <fullName evidence="2">DUF2500 domain-containing protein</fullName>
    </submittedName>
</protein>
<dbReference type="InterPro" id="IPR019635">
    <property type="entry name" value="DUF2500"/>
</dbReference>
<keyword evidence="3" id="KW-1185">Reference proteome</keyword>
<keyword evidence="1" id="KW-1133">Transmembrane helix</keyword>
<proteinExistence type="predicted"/>
<dbReference type="Pfam" id="PF10694">
    <property type="entry name" value="DUF2500"/>
    <property type="match status" value="1"/>
</dbReference>
<dbReference type="EMBL" id="JAPQES010000001">
    <property type="protein sequence ID" value="MCY6370064.1"/>
    <property type="molecule type" value="Genomic_DNA"/>
</dbReference>
<dbReference type="RefSeq" id="WP_268048608.1">
    <property type="nucleotide sequence ID" value="NZ_JAPQES010000001.1"/>
</dbReference>
<feature type="transmembrane region" description="Helical" evidence="1">
    <location>
        <begin position="16"/>
        <end position="34"/>
    </location>
</feature>
<reference evidence="2" key="1">
    <citation type="submission" date="2022-12" db="EMBL/GenBank/DDBJ databases">
        <authorList>
            <person name="Wang J."/>
        </authorList>
    </citation>
    <scope>NUCLEOTIDE SEQUENCE</scope>
    <source>
        <strain evidence="2">HY-42-06</strain>
    </source>
</reference>
<name>A0ABT4CPY9_9CLOT</name>
<dbReference type="Proteomes" id="UP001079657">
    <property type="component" value="Unassembled WGS sequence"/>
</dbReference>
<dbReference type="Gene3D" id="2.40.50.660">
    <property type="match status" value="1"/>
</dbReference>
<evidence type="ECO:0000313" key="2">
    <source>
        <dbReference type="EMBL" id="MCY6370064.1"/>
    </source>
</evidence>